<dbReference type="KEGG" id="vg:55009896"/>
<protein>
    <submittedName>
        <fullName evidence="2">Uncharacterized protein</fullName>
    </submittedName>
</protein>
<sequence length="291" mass="32100">MSSIKIGETVRFRIDGKRVFGVVRTEAVLTASGNLVKVQLLPDFAHLLPTGWTDASVDELTIVKVCACAHLAYRPIWGDRKGELFTTGCDFSRMPSRNSKFLPGHDARAKSFLIKASGFAQTLENGKGALEQAREFSDKISLAVAKGIDNARKRDAQAARSKRPSRKPEPAPATREDELTEPQKIHRRIGLTEPMLRVLVRGALNDTKGFRGWVSGPAGTEVALMKRGCTSWGRVTDLGYQACGLPTFAEEHPDLVVCKDDEGSYEDHAPKWDEETFVRVCKRCGAEVEDN</sequence>
<keyword evidence="3" id="KW-1185">Reference proteome</keyword>
<name>A0A3S9U8W2_9CAUD</name>
<evidence type="ECO:0000256" key="1">
    <source>
        <dbReference type="SAM" id="MobiDB-lite"/>
    </source>
</evidence>
<evidence type="ECO:0000313" key="3">
    <source>
        <dbReference type="Proteomes" id="UP000287372"/>
    </source>
</evidence>
<gene>
    <name evidence="2" type="primary">118</name>
    <name evidence="2" type="ORF">SEA_HIYAA_118</name>
</gene>
<feature type="region of interest" description="Disordered" evidence="1">
    <location>
        <begin position="151"/>
        <end position="185"/>
    </location>
</feature>
<reference evidence="2 3" key="1">
    <citation type="submission" date="2018-12" db="EMBL/GenBank/DDBJ databases">
        <authorList>
            <person name="Lieu J.K."/>
            <person name="Tian C.Z."/>
            <person name="Hsaio W.J."/>
            <person name="Shaffer C.D."/>
            <person name="Weston-Hafer K.A."/>
            <person name="Russell D.A."/>
            <person name="Pope W.H."/>
            <person name="Jacobs-Sera D."/>
            <person name="Hendrix R.W."/>
            <person name="Hatfull G.F."/>
        </authorList>
    </citation>
    <scope>NUCLEOTIDE SEQUENCE [LARGE SCALE GENOMIC DNA]</scope>
</reference>
<proteinExistence type="predicted"/>
<dbReference type="EMBL" id="MK279841">
    <property type="protein sequence ID" value="AZS06757.1"/>
    <property type="molecule type" value="Genomic_DNA"/>
</dbReference>
<accession>A0A3S9U8W2</accession>
<organism evidence="2 3">
    <name type="scientific">Streptomyces phage Hiyaa</name>
    <dbReference type="NCBI Taxonomy" id="2499072"/>
    <lineage>
        <taxon>Viruses</taxon>
        <taxon>Duplodnaviria</taxon>
        <taxon>Heunggongvirae</taxon>
        <taxon>Uroviricota</taxon>
        <taxon>Caudoviricetes</taxon>
        <taxon>Hiyaavirus</taxon>
        <taxon>Hiyaavirus hiyaa</taxon>
    </lineage>
</organism>
<evidence type="ECO:0000313" key="2">
    <source>
        <dbReference type="EMBL" id="AZS06757.1"/>
    </source>
</evidence>
<dbReference type="GeneID" id="55009896"/>
<dbReference type="Proteomes" id="UP000287372">
    <property type="component" value="Segment"/>
</dbReference>
<feature type="compositionally biased region" description="Basic and acidic residues" evidence="1">
    <location>
        <begin position="166"/>
        <end position="184"/>
    </location>
</feature>
<dbReference type="RefSeq" id="YP_009818553.1">
    <property type="nucleotide sequence ID" value="NC_048139.1"/>
</dbReference>